<accession>A0ACC6KZF0</accession>
<dbReference type="EMBL" id="JAVDTF010000002">
    <property type="protein sequence ID" value="MDR6784522.1"/>
    <property type="molecule type" value="Genomic_DNA"/>
</dbReference>
<evidence type="ECO:0000313" key="1">
    <source>
        <dbReference type="EMBL" id="MDR6784522.1"/>
    </source>
</evidence>
<evidence type="ECO:0000313" key="2">
    <source>
        <dbReference type="Proteomes" id="UP001246858"/>
    </source>
</evidence>
<comment type="caution">
    <text evidence="1">The sequence shown here is derived from an EMBL/GenBank/DDBJ whole genome shotgun (WGS) entry which is preliminary data.</text>
</comment>
<organism evidence="1 2">
    <name type="scientific">Pedobacter africanus</name>
    <dbReference type="NCBI Taxonomy" id="151894"/>
    <lineage>
        <taxon>Bacteria</taxon>
        <taxon>Pseudomonadati</taxon>
        <taxon>Bacteroidota</taxon>
        <taxon>Sphingobacteriia</taxon>
        <taxon>Sphingobacteriales</taxon>
        <taxon>Sphingobacteriaceae</taxon>
        <taxon>Pedobacter</taxon>
    </lineage>
</organism>
<name>A0ACC6KZF0_9SPHI</name>
<reference evidence="1" key="1">
    <citation type="submission" date="2023-07" db="EMBL/GenBank/DDBJ databases">
        <title>Sorghum-associated microbial communities from plants grown in Nebraska, USA.</title>
        <authorList>
            <person name="Schachtman D."/>
        </authorList>
    </citation>
    <scope>NUCLEOTIDE SEQUENCE</scope>
    <source>
        <strain evidence="1">2697</strain>
    </source>
</reference>
<protein>
    <submittedName>
        <fullName evidence="1">Small-conductance mechanosensitive channel</fullName>
    </submittedName>
</protein>
<dbReference type="Proteomes" id="UP001246858">
    <property type="component" value="Unassembled WGS sequence"/>
</dbReference>
<keyword evidence="2" id="KW-1185">Reference proteome</keyword>
<proteinExistence type="predicted"/>
<sequence length="143" mass="16589">MRKTVFRFWLVNLLLIIVLFMLYRVVIAELQPADTTLLERFFNIMDILLNLGFSLIYLVVMVAGSFSVFLNLIEKIRHSYFLSFLTFSGIPLFCVVFLAVNVSIDIYRYNLAPAPLITLLCFSITYLVCAVITFLIFRKKVKL</sequence>
<gene>
    <name evidence="1" type="ORF">J2X78_003087</name>
</gene>